<organism evidence="3 4">
    <name type="scientific">Panaeolus cyanescens</name>
    <dbReference type="NCBI Taxonomy" id="181874"/>
    <lineage>
        <taxon>Eukaryota</taxon>
        <taxon>Fungi</taxon>
        <taxon>Dikarya</taxon>
        <taxon>Basidiomycota</taxon>
        <taxon>Agaricomycotina</taxon>
        <taxon>Agaricomycetes</taxon>
        <taxon>Agaricomycetidae</taxon>
        <taxon>Agaricales</taxon>
        <taxon>Agaricineae</taxon>
        <taxon>Galeropsidaceae</taxon>
        <taxon>Panaeolus</taxon>
    </lineage>
</organism>
<evidence type="ECO:0000259" key="2">
    <source>
        <dbReference type="Pfam" id="PF12152"/>
    </source>
</evidence>
<evidence type="ECO:0000313" key="4">
    <source>
        <dbReference type="Proteomes" id="UP000284842"/>
    </source>
</evidence>
<gene>
    <name evidence="3" type="ORF">CVT24_003491</name>
</gene>
<dbReference type="Pfam" id="PF12152">
    <property type="entry name" value="eIF_4G1"/>
    <property type="match status" value="1"/>
</dbReference>
<feature type="region of interest" description="Disordered" evidence="1">
    <location>
        <begin position="52"/>
        <end position="80"/>
    </location>
</feature>
<dbReference type="STRING" id="181874.A0A409Y7Q2"/>
<dbReference type="InParanoid" id="A0A409Y7Q2"/>
<feature type="compositionally biased region" description="Basic and acidic residues" evidence="1">
    <location>
        <begin position="1"/>
        <end position="22"/>
    </location>
</feature>
<evidence type="ECO:0000256" key="1">
    <source>
        <dbReference type="SAM" id="MobiDB-lite"/>
    </source>
</evidence>
<proteinExistence type="predicted"/>
<accession>A0A409Y7Q2</accession>
<dbReference type="Gene3D" id="1.20.970.30">
    <property type="entry name" value="eIF4G, eIF4E-binding domain"/>
    <property type="match status" value="1"/>
</dbReference>
<dbReference type="InterPro" id="IPR036211">
    <property type="entry name" value="eIF4G_eIF4E-bd_sf"/>
</dbReference>
<dbReference type="SUPFAM" id="SSF101489">
    <property type="entry name" value="Eukaryotic initiation factor 4f subunit eIF4g, eIF4e-binding domain"/>
    <property type="match status" value="1"/>
</dbReference>
<feature type="region of interest" description="Disordered" evidence="1">
    <location>
        <begin position="1"/>
        <end position="38"/>
    </location>
</feature>
<protein>
    <recommendedName>
        <fullName evidence="2">Eukaryotic translation initiation factor 4G1 eIF4E-binding domain-containing protein</fullName>
    </recommendedName>
</protein>
<keyword evidence="4" id="KW-1185">Reference proteome</keyword>
<dbReference type="AlphaFoldDB" id="A0A409Y7Q2"/>
<feature type="domain" description="Eukaryotic translation initiation factor 4G1 eIF4E-binding" evidence="2">
    <location>
        <begin position="245"/>
        <end position="287"/>
    </location>
</feature>
<comment type="caution">
    <text evidence="3">The sequence shown here is derived from an EMBL/GenBank/DDBJ whole genome shotgun (WGS) entry which is preliminary data.</text>
</comment>
<sequence length="325" mass="36886">MDGPSLKHVEEQKRLPSSDEIRPTIGAAQSDPADPSNIPMLRVLFQSRRTMADEDLDIDDQAKPVQPPADENSANLAADNRRLREELREAKIKLLQAENERKRLQQWVKSLEKELSQSYQKAQMELGIWEEEVVELRPLKKQVELLTKAHQLSEARRLQTMSENGQLLAEIEQAKKQSWEITARRGDGTDTKAQHFDIDAANIEEVHGANSSELASTSPNGKEGTLHPVLFRDKSDSDVWRKILSHIPYPDGIHGPKQELTLRANAGYPRYDREFLQQFQPFCQEKPASLPPWLEVMTGGPAELTGIQWKLTRGPRIKVKKQGAQ</sequence>
<dbReference type="Proteomes" id="UP000284842">
    <property type="component" value="Unassembled WGS sequence"/>
</dbReference>
<evidence type="ECO:0000313" key="3">
    <source>
        <dbReference type="EMBL" id="PPQ99009.1"/>
    </source>
</evidence>
<dbReference type="InterPro" id="IPR022745">
    <property type="entry name" value="eIF4G1_eIF4E-bd"/>
</dbReference>
<dbReference type="EMBL" id="NHTK01001371">
    <property type="protein sequence ID" value="PPQ99009.1"/>
    <property type="molecule type" value="Genomic_DNA"/>
</dbReference>
<name>A0A409Y7Q2_9AGAR</name>
<reference evidence="3 4" key="1">
    <citation type="journal article" date="2018" name="Evol. Lett.">
        <title>Horizontal gene cluster transfer increased hallucinogenic mushroom diversity.</title>
        <authorList>
            <person name="Reynolds H.T."/>
            <person name="Vijayakumar V."/>
            <person name="Gluck-Thaler E."/>
            <person name="Korotkin H.B."/>
            <person name="Matheny P.B."/>
            <person name="Slot J.C."/>
        </authorList>
    </citation>
    <scope>NUCLEOTIDE SEQUENCE [LARGE SCALE GENOMIC DNA]</scope>
    <source>
        <strain evidence="3 4">2629</strain>
    </source>
</reference>
<dbReference type="OrthoDB" id="10630125at2759"/>